<evidence type="ECO:0000313" key="2">
    <source>
        <dbReference type="Proteomes" id="UP000502894"/>
    </source>
</evidence>
<name>A0A6F8T436_9GAMM</name>
<evidence type="ECO:0000313" key="1">
    <source>
        <dbReference type="EMBL" id="BCA95209.1"/>
    </source>
</evidence>
<protein>
    <submittedName>
        <fullName evidence="1">Uncharacterized protein</fullName>
    </submittedName>
</protein>
<dbReference type="KEGG" id="lant:TUM19329_15700"/>
<sequence>MGNEMKNVEFKDGQSLDIVKENIEKLKELFPEAFSEAGVNFNTLRQLIGDVSILEEGNEKYGFELARKKESAPDRTNAFYRYIAPMPR</sequence>
<reference evidence="1" key="1">
    <citation type="journal article" date="2020" name="Microbiol. Resour. Announc.">
        <title>Complete Genome Sequence of Novel Psychrotolerant Legionella Strain TUM19329, Isolated from Antarctic Lake Sediment.</title>
        <authorList>
            <person name="Shimada S."/>
            <person name="Nakai R."/>
            <person name="Aoki K."/>
            <person name="Shimoeda N."/>
            <person name="Ohno G."/>
            <person name="Miyazaki Y."/>
            <person name="Kudoh S."/>
            <person name="Imura S."/>
            <person name="Watanabe K."/>
            <person name="Ishii Y."/>
            <person name="Tateda K."/>
        </authorList>
    </citation>
    <scope>NUCLEOTIDE SEQUENCE [LARGE SCALE GENOMIC DNA]</scope>
    <source>
        <strain evidence="1">TUM19329</strain>
    </source>
</reference>
<dbReference type="AlphaFoldDB" id="A0A6F8T436"/>
<dbReference type="Proteomes" id="UP000502894">
    <property type="component" value="Chromosome"/>
</dbReference>
<keyword evidence="2" id="KW-1185">Reference proteome</keyword>
<gene>
    <name evidence="1" type="ORF">TUM19329_15700</name>
</gene>
<accession>A0A6F8T436</accession>
<proteinExistence type="predicted"/>
<organism evidence="1 2">
    <name type="scientific">Legionella antarctica</name>
    <dbReference type="NCBI Taxonomy" id="2708020"/>
    <lineage>
        <taxon>Bacteria</taxon>
        <taxon>Pseudomonadati</taxon>
        <taxon>Pseudomonadota</taxon>
        <taxon>Gammaproteobacteria</taxon>
        <taxon>Legionellales</taxon>
        <taxon>Legionellaceae</taxon>
        <taxon>Legionella</taxon>
    </lineage>
</organism>
<dbReference type="EMBL" id="AP022839">
    <property type="protein sequence ID" value="BCA95209.1"/>
    <property type="molecule type" value="Genomic_DNA"/>
</dbReference>